<dbReference type="InterPro" id="IPR036770">
    <property type="entry name" value="Ankyrin_rpt-contain_sf"/>
</dbReference>
<proteinExistence type="predicted"/>
<dbReference type="OrthoDB" id="4870479at2759"/>
<feature type="repeat" description="ANK" evidence="3">
    <location>
        <begin position="454"/>
        <end position="486"/>
    </location>
</feature>
<evidence type="ECO:0000256" key="1">
    <source>
        <dbReference type="ARBA" id="ARBA00022737"/>
    </source>
</evidence>
<evidence type="ECO:0000256" key="3">
    <source>
        <dbReference type="PROSITE-ProRule" id="PRU00023"/>
    </source>
</evidence>
<dbReference type="InterPro" id="IPR002110">
    <property type="entry name" value="Ankyrin_rpt"/>
</dbReference>
<reference evidence="4 5" key="1">
    <citation type="submission" date="2016-03" db="EMBL/GenBank/DDBJ databases">
        <title>Fine-scale spatial genetic structure of a fungal parasite of coffee scale insects.</title>
        <authorList>
            <person name="Jackson D."/>
            <person name="Zemenick K.A."/>
            <person name="Malloure B."/>
            <person name="Quandt C.A."/>
            <person name="James T.Y."/>
        </authorList>
    </citation>
    <scope>NUCLEOTIDE SEQUENCE [LARGE SCALE GENOMIC DNA]</scope>
    <source>
        <strain evidence="4 5">UM487</strain>
    </source>
</reference>
<dbReference type="Gene3D" id="1.25.40.20">
    <property type="entry name" value="Ankyrin repeat-containing domain"/>
    <property type="match status" value="4"/>
</dbReference>
<sequence length="960" mass="103315">MVHWASQIALRRQPSVGLPNQDAKRLLRDISGAFFVDIDAPEYSETVAAGLQRILTTKDEGDVAHQVDQFAQESKVEQTFWLLRFAIYLASNNLLTIENAARFLECAQDSNTFWVVDAFLALRTPTTDTFASVLLVGATWLGNYATCCKLLEIVVDPNGTVPASVCRSSTALLEAVRQGNSGLVRLLLDRGAEVNAAAIPLPSPLGIAVLVFNTKATYLEIIQMLFDKGANVHQAPDEDSVTTILNLIIDLGNAEVDELFFQANVAIGSFSKHYLRPLQVAAFNGNMKFVKALLKAGVDVNERADAETLHRAAGKAEWLKRCVQTPLQLALLNGRLAVAAVLLQEGADVNGFDAKECLEALTCRTYNICPLSDSYRCSTLVRALREAHPPLHIAARKRYTALGRLLLKLGARVDSGDDFDTALQVAASQRDNLAFVKLLLDNGADVTAPAAEPRGRTALQAAAESGDGDIIEILLQNRAHINANPSCEGVTALQAAASRGDTLLVSKLLQMGADVNAPAAATNGQTALQAAVKKGCLATIDELLQKGADILAPDTCCVLEAAMGQPLVLEMLLRRLTLADTLSRSFFLFTGSCLTSIEEENFDQITALLLKYEVRPCWSHLQRALQIAVERGSIGLAKKWINAGADVQMCLRGPRGVSIAKAAVATGSQDFCALLFKSREDLAGERGTEALLVAVSNRDLSMLGFLLRIGANPEWDNSCRANRPSPLANVFEPLGPMERGRFSVTRVHHVENMASMLLSHGAQPKGVAFTGEVCGVSLHMLKRLIDSGLDVNQRLARQDSLLQYAANYRTEDVVELLLDAGADVNAPPAPTKGYTALQGAVGKDNVRLVKLLLSRGANVNGPASPEHGATALQRAVLIGSMPIFVLLVQQGADVNAPASSVGGRTALEAAAENGRLDMAFILLQRDKEPETLLIRCKRAAKLAASRGFPILARELRKWKA</sequence>
<gene>
    <name evidence="4" type="ORF">LLEC1_07687</name>
</gene>
<dbReference type="PANTHER" id="PTHR24198">
    <property type="entry name" value="ANKYRIN REPEAT AND PROTEIN KINASE DOMAIN-CONTAINING PROTEIN"/>
    <property type="match status" value="1"/>
</dbReference>
<accession>A0A179IJK0</accession>
<dbReference type="Pfam" id="PF12796">
    <property type="entry name" value="Ank_2"/>
    <property type="match status" value="5"/>
</dbReference>
<dbReference type="EMBL" id="LUKN01000984">
    <property type="protein sequence ID" value="OAR01801.1"/>
    <property type="molecule type" value="Genomic_DNA"/>
</dbReference>
<keyword evidence="1" id="KW-0677">Repeat</keyword>
<dbReference type="PANTHER" id="PTHR24198:SF193">
    <property type="match status" value="1"/>
</dbReference>
<keyword evidence="2 3" id="KW-0040">ANK repeat</keyword>
<dbReference type="SMART" id="SM00248">
    <property type="entry name" value="ANK"/>
    <property type="match status" value="16"/>
</dbReference>
<protein>
    <submittedName>
        <fullName evidence="4">Uncharacterized protein</fullName>
    </submittedName>
</protein>
<feature type="repeat" description="ANK" evidence="3">
    <location>
        <begin position="386"/>
        <end position="418"/>
    </location>
</feature>
<comment type="caution">
    <text evidence="4">The sequence shown here is derived from an EMBL/GenBank/DDBJ whole genome shotgun (WGS) entry which is preliminary data.</text>
</comment>
<dbReference type="PROSITE" id="PS50297">
    <property type="entry name" value="ANK_REP_REGION"/>
    <property type="match status" value="11"/>
</dbReference>
<feature type="repeat" description="ANK" evidence="3">
    <location>
        <begin position="325"/>
        <end position="354"/>
    </location>
</feature>
<organism evidence="4 5">
    <name type="scientific">Cordyceps confragosa</name>
    <name type="common">Lecanicillium lecanii</name>
    <dbReference type="NCBI Taxonomy" id="2714763"/>
    <lineage>
        <taxon>Eukaryota</taxon>
        <taxon>Fungi</taxon>
        <taxon>Dikarya</taxon>
        <taxon>Ascomycota</taxon>
        <taxon>Pezizomycotina</taxon>
        <taxon>Sordariomycetes</taxon>
        <taxon>Hypocreomycetidae</taxon>
        <taxon>Hypocreales</taxon>
        <taxon>Cordycipitaceae</taxon>
        <taxon>Akanthomyces</taxon>
    </lineage>
</organism>
<dbReference type="OMA" id="NIDDEQY"/>
<dbReference type="SUPFAM" id="SSF48403">
    <property type="entry name" value="Ankyrin repeat"/>
    <property type="match status" value="4"/>
</dbReference>
<feature type="repeat" description="ANK" evidence="3">
    <location>
        <begin position="867"/>
        <end position="899"/>
    </location>
</feature>
<dbReference type="AlphaFoldDB" id="A0A179IJK0"/>
<dbReference type="Proteomes" id="UP000243081">
    <property type="component" value="Unassembled WGS sequence"/>
</dbReference>
<feature type="repeat" description="ANK" evidence="3">
    <location>
        <begin position="418"/>
        <end position="451"/>
    </location>
</feature>
<dbReference type="Pfam" id="PF00023">
    <property type="entry name" value="Ank"/>
    <property type="match status" value="1"/>
</dbReference>
<keyword evidence="5" id="KW-1185">Reference proteome</keyword>
<feature type="repeat" description="ANK" evidence="3">
    <location>
        <begin position="523"/>
        <end position="555"/>
    </location>
</feature>
<feature type="repeat" description="ANK" evidence="3">
    <location>
        <begin position="273"/>
        <end position="305"/>
    </location>
</feature>
<evidence type="ECO:0000313" key="5">
    <source>
        <dbReference type="Proteomes" id="UP000243081"/>
    </source>
</evidence>
<evidence type="ECO:0000313" key="4">
    <source>
        <dbReference type="EMBL" id="OAR01801.1"/>
    </source>
</evidence>
<feature type="repeat" description="ANK" evidence="3">
    <location>
        <begin position="832"/>
        <end position="864"/>
    </location>
</feature>
<dbReference type="PRINTS" id="PR01415">
    <property type="entry name" value="ANKYRIN"/>
</dbReference>
<feature type="repeat" description="ANK" evidence="3">
    <location>
        <begin position="167"/>
        <end position="199"/>
    </location>
</feature>
<evidence type="ECO:0000256" key="2">
    <source>
        <dbReference type="ARBA" id="ARBA00023043"/>
    </source>
</evidence>
<feature type="repeat" description="ANK" evidence="3">
    <location>
        <begin position="797"/>
        <end position="829"/>
    </location>
</feature>
<dbReference type="PROSITE" id="PS50088">
    <property type="entry name" value="ANK_REPEAT"/>
    <property type="match status" value="11"/>
</dbReference>
<feature type="repeat" description="ANK" evidence="3">
    <location>
        <begin position="488"/>
        <end position="520"/>
    </location>
</feature>
<name>A0A179IJK0_CORDF</name>